<evidence type="ECO:0000313" key="3">
    <source>
        <dbReference type="EMBL" id="SJZ92356.1"/>
    </source>
</evidence>
<keyword evidence="1" id="KW-0175">Coiled coil</keyword>
<organism evidence="3 4">
    <name type="scientific">Garciella nitratireducens DSM 15102</name>
    <dbReference type="NCBI Taxonomy" id="1121911"/>
    <lineage>
        <taxon>Bacteria</taxon>
        <taxon>Bacillati</taxon>
        <taxon>Bacillota</taxon>
        <taxon>Clostridia</taxon>
        <taxon>Eubacteriales</taxon>
        <taxon>Eubacteriaceae</taxon>
        <taxon>Garciella</taxon>
    </lineage>
</organism>
<dbReference type="RefSeq" id="WP_087679463.1">
    <property type="nucleotide sequence ID" value="NZ_FUWV01000018.1"/>
</dbReference>
<dbReference type="PROSITE" id="PS50151">
    <property type="entry name" value="UVR"/>
    <property type="match status" value="1"/>
</dbReference>
<dbReference type="InterPro" id="IPR001943">
    <property type="entry name" value="UVR_dom"/>
</dbReference>
<gene>
    <name evidence="3" type="ORF">SAMN02745973_02137</name>
</gene>
<evidence type="ECO:0000256" key="1">
    <source>
        <dbReference type="SAM" id="Coils"/>
    </source>
</evidence>
<dbReference type="GO" id="GO:0050897">
    <property type="term" value="F:cobalt ion binding"/>
    <property type="evidence" value="ECO:0007669"/>
    <property type="project" value="TreeGrafter"/>
</dbReference>
<dbReference type="GO" id="GO:0016301">
    <property type="term" value="F:kinase activity"/>
    <property type="evidence" value="ECO:0007669"/>
    <property type="project" value="UniProtKB-KW"/>
</dbReference>
<dbReference type="InterPro" id="IPR036876">
    <property type="entry name" value="UVR_dom_sf"/>
</dbReference>
<dbReference type="PANTHER" id="PTHR38430">
    <property type="entry name" value="PROTEIN-ARGININE KINASE ACTIVATOR PROTEIN"/>
    <property type="match status" value="1"/>
</dbReference>
<name>A0A1T4PM64_9FIRM</name>
<dbReference type="SUPFAM" id="SSF46600">
    <property type="entry name" value="C-terminal UvrC-binding domain of UvrB"/>
    <property type="match status" value="1"/>
</dbReference>
<dbReference type="InterPro" id="IPR025542">
    <property type="entry name" value="YacH"/>
</dbReference>
<sequence length="166" mass="19531">MRCEHCGEREASVHLTKIRNGVKKEYNLCEECAQKLNAFSNEVSFDFHNFFSGLLDNEFPFSSKQFQERELSCPQCNMKYSTFKKIGRVGCDQCYHAFEKYMNPLIRRIHGSDYHSGKVPNHASKEIKIKKEIEELEKQLKKAVENEEYELAAKIRDQIKEKNKEL</sequence>
<dbReference type="PANTHER" id="PTHR38430:SF1">
    <property type="entry name" value="PROTEIN-ARGININE KINASE ACTIVATOR PROTEIN"/>
    <property type="match status" value="1"/>
</dbReference>
<dbReference type="OrthoDB" id="9788704at2"/>
<dbReference type="Gene3D" id="4.10.860.10">
    <property type="entry name" value="UVR domain"/>
    <property type="match status" value="1"/>
</dbReference>
<dbReference type="Pfam" id="PF02151">
    <property type="entry name" value="UVR"/>
    <property type="match status" value="1"/>
</dbReference>
<feature type="coiled-coil region" evidence="1">
    <location>
        <begin position="126"/>
        <end position="153"/>
    </location>
</feature>
<protein>
    <submittedName>
        <fullName evidence="3">Protein-arginine kinase activator protein McsA</fullName>
    </submittedName>
</protein>
<dbReference type="GO" id="GO:1990170">
    <property type="term" value="P:stress response to cadmium ion"/>
    <property type="evidence" value="ECO:0007669"/>
    <property type="project" value="TreeGrafter"/>
</dbReference>
<dbReference type="GO" id="GO:0005507">
    <property type="term" value="F:copper ion binding"/>
    <property type="evidence" value="ECO:0007669"/>
    <property type="project" value="TreeGrafter"/>
</dbReference>
<dbReference type="Proteomes" id="UP000196365">
    <property type="component" value="Unassembled WGS sequence"/>
</dbReference>
<dbReference type="GO" id="GO:0008270">
    <property type="term" value="F:zinc ion binding"/>
    <property type="evidence" value="ECO:0007669"/>
    <property type="project" value="TreeGrafter"/>
</dbReference>
<dbReference type="GO" id="GO:0046870">
    <property type="term" value="F:cadmium ion binding"/>
    <property type="evidence" value="ECO:0007669"/>
    <property type="project" value="TreeGrafter"/>
</dbReference>
<evidence type="ECO:0000313" key="4">
    <source>
        <dbReference type="Proteomes" id="UP000196365"/>
    </source>
</evidence>
<keyword evidence="4" id="KW-1185">Reference proteome</keyword>
<keyword evidence="3" id="KW-0808">Transferase</keyword>
<dbReference type="PIRSF" id="PIRSF015034">
    <property type="entry name" value="YacH"/>
    <property type="match status" value="1"/>
</dbReference>
<reference evidence="3 4" key="1">
    <citation type="submission" date="2017-02" db="EMBL/GenBank/DDBJ databases">
        <authorList>
            <person name="Peterson S.W."/>
        </authorList>
    </citation>
    <scope>NUCLEOTIDE SEQUENCE [LARGE SCALE GENOMIC DNA]</scope>
    <source>
        <strain evidence="3 4">DSM 15102</strain>
    </source>
</reference>
<dbReference type="GO" id="GO:1990169">
    <property type="term" value="P:stress response to copper ion"/>
    <property type="evidence" value="ECO:0007669"/>
    <property type="project" value="TreeGrafter"/>
</dbReference>
<accession>A0A1T4PM64</accession>
<proteinExistence type="predicted"/>
<dbReference type="EMBL" id="FUWV01000018">
    <property type="protein sequence ID" value="SJZ92356.1"/>
    <property type="molecule type" value="Genomic_DNA"/>
</dbReference>
<feature type="domain" description="UVR" evidence="2">
    <location>
        <begin position="130"/>
        <end position="165"/>
    </location>
</feature>
<evidence type="ECO:0000259" key="2">
    <source>
        <dbReference type="PROSITE" id="PS50151"/>
    </source>
</evidence>
<keyword evidence="3" id="KW-0418">Kinase</keyword>
<dbReference type="AlphaFoldDB" id="A0A1T4PM64"/>